<dbReference type="Proteomes" id="UP001500051">
    <property type="component" value="Unassembled WGS sequence"/>
</dbReference>
<dbReference type="Pfam" id="PF09851">
    <property type="entry name" value="SHOCT"/>
    <property type="match status" value="1"/>
</dbReference>
<feature type="domain" description="SHOCT" evidence="3">
    <location>
        <begin position="59"/>
        <end position="83"/>
    </location>
</feature>
<name>A0ABP7E431_9ACTN</name>
<evidence type="ECO:0000256" key="1">
    <source>
        <dbReference type="SAM" id="MobiDB-lite"/>
    </source>
</evidence>
<gene>
    <name evidence="4" type="ORF">GCM10022204_36430</name>
</gene>
<organism evidence="4 5">
    <name type="scientific">Microlunatus aurantiacus</name>
    <dbReference type="NCBI Taxonomy" id="446786"/>
    <lineage>
        <taxon>Bacteria</taxon>
        <taxon>Bacillati</taxon>
        <taxon>Actinomycetota</taxon>
        <taxon>Actinomycetes</taxon>
        <taxon>Propionibacteriales</taxon>
        <taxon>Propionibacteriaceae</taxon>
        <taxon>Microlunatus</taxon>
    </lineage>
</organism>
<proteinExistence type="predicted"/>
<keyword evidence="2" id="KW-0472">Membrane</keyword>
<sequence>MMGNGYGMAGMWLLWVWGLLILAGIGYLVIATATDHRRRNPRPDGWPDHPPHPTAAAPRELLNQRYARGELTTEEYTERLRVLTESTER</sequence>
<feature type="region of interest" description="Disordered" evidence="1">
    <location>
        <begin position="37"/>
        <end position="72"/>
    </location>
</feature>
<keyword evidence="2" id="KW-0812">Transmembrane</keyword>
<keyword evidence="5" id="KW-1185">Reference proteome</keyword>
<dbReference type="EMBL" id="BAAAYX010000019">
    <property type="protein sequence ID" value="GAA3714050.1"/>
    <property type="molecule type" value="Genomic_DNA"/>
</dbReference>
<dbReference type="InterPro" id="IPR018649">
    <property type="entry name" value="SHOCT"/>
</dbReference>
<evidence type="ECO:0000256" key="2">
    <source>
        <dbReference type="SAM" id="Phobius"/>
    </source>
</evidence>
<feature type="transmembrane region" description="Helical" evidence="2">
    <location>
        <begin position="12"/>
        <end position="33"/>
    </location>
</feature>
<keyword evidence="2" id="KW-1133">Transmembrane helix</keyword>
<reference evidence="5" key="1">
    <citation type="journal article" date="2019" name="Int. J. Syst. Evol. Microbiol.">
        <title>The Global Catalogue of Microorganisms (GCM) 10K type strain sequencing project: providing services to taxonomists for standard genome sequencing and annotation.</title>
        <authorList>
            <consortium name="The Broad Institute Genomics Platform"/>
            <consortium name="The Broad Institute Genome Sequencing Center for Infectious Disease"/>
            <person name="Wu L."/>
            <person name="Ma J."/>
        </authorList>
    </citation>
    <scope>NUCLEOTIDE SEQUENCE [LARGE SCALE GENOMIC DNA]</scope>
    <source>
        <strain evidence="5">JCM 16548</strain>
    </source>
</reference>
<evidence type="ECO:0000259" key="3">
    <source>
        <dbReference type="Pfam" id="PF09851"/>
    </source>
</evidence>
<accession>A0ABP7E431</accession>
<evidence type="ECO:0000313" key="4">
    <source>
        <dbReference type="EMBL" id="GAA3714050.1"/>
    </source>
</evidence>
<feature type="compositionally biased region" description="Basic and acidic residues" evidence="1">
    <location>
        <begin position="41"/>
        <end position="51"/>
    </location>
</feature>
<evidence type="ECO:0000313" key="5">
    <source>
        <dbReference type="Proteomes" id="UP001500051"/>
    </source>
</evidence>
<protein>
    <recommendedName>
        <fullName evidence="3">SHOCT domain-containing protein</fullName>
    </recommendedName>
</protein>
<comment type="caution">
    <text evidence="4">The sequence shown here is derived from an EMBL/GenBank/DDBJ whole genome shotgun (WGS) entry which is preliminary data.</text>
</comment>